<keyword evidence="16" id="KW-1185">Reference proteome</keyword>
<feature type="region of interest" description="Disordered" evidence="12">
    <location>
        <begin position="450"/>
        <end position="543"/>
    </location>
</feature>
<feature type="compositionally biased region" description="Polar residues" evidence="12">
    <location>
        <begin position="519"/>
        <end position="534"/>
    </location>
</feature>
<evidence type="ECO:0000256" key="8">
    <source>
        <dbReference type="ARBA" id="ARBA00022840"/>
    </source>
</evidence>
<evidence type="ECO:0000256" key="11">
    <source>
        <dbReference type="PROSITE-ProRule" id="PRU10141"/>
    </source>
</evidence>
<sequence length="543" mass="60056">MATNGVFDIELDQGGTSQNYTGIETSEDKQKTLDHDHDGSDLNIDSADSGDHVEDETPASAIATEDIASIEKSKEDFLVKGPLSRQESVECPVTIDIDEDLVNASRGKVAPKDFELLKVLGKGGYGKVFLARKADGTDRGTIYAMKVLKKASLVRNQKDTAHTKSERSILESIRHPFLVQLHYAFQTPGRLYLILEYLPGGELFSQLEREGVFNEQTARFYLCELALAIGHLHYQGIVYRDLKPENILLTKSGHVKLTDFGLSKEAVNDGTTNTFCGTIEYMAPEVIMRVGHGRSVDWWSLGTLMFDMLSGGPPFSGDNRKLTIERILRAKLNVPPYLTNEAKSLLRGLLQKQVADRLGSGPTDVEEIKKHSFFRHIDWQRVFDKKYEPPFKPVSVLKSDADVSLFDPKFTHENPVESPEEDSMLSASMSNVFQGFTFVDPSVLESVNKEPWVSSNPIRRRPSGSGSGNMAASAGTRRPIPMKPASAATVAESIPEESKKKSKSSAKEASKDKDKDKSQGQSSEMLDSGQQSSGKQKDKCRLM</sequence>
<feature type="compositionally biased region" description="Polar residues" evidence="12">
    <location>
        <begin position="14"/>
        <end position="24"/>
    </location>
</feature>
<evidence type="ECO:0000259" key="14">
    <source>
        <dbReference type="PROSITE" id="PS51285"/>
    </source>
</evidence>
<dbReference type="GO" id="GO:0106310">
    <property type="term" value="F:protein serine kinase activity"/>
    <property type="evidence" value="ECO:0007669"/>
    <property type="project" value="RHEA"/>
</dbReference>
<protein>
    <recommendedName>
        <fullName evidence="2">non-specific serine/threonine protein kinase</fullName>
        <ecNumber evidence="2">2.7.11.1</ecNumber>
    </recommendedName>
</protein>
<accession>A0A267H155</accession>
<comment type="catalytic activity">
    <reaction evidence="9">
        <text>L-threonyl-[protein] + ATP = O-phospho-L-threonyl-[protein] + ADP + H(+)</text>
        <dbReference type="Rhea" id="RHEA:46608"/>
        <dbReference type="Rhea" id="RHEA-COMP:11060"/>
        <dbReference type="Rhea" id="RHEA-COMP:11605"/>
        <dbReference type="ChEBI" id="CHEBI:15378"/>
        <dbReference type="ChEBI" id="CHEBI:30013"/>
        <dbReference type="ChEBI" id="CHEBI:30616"/>
        <dbReference type="ChEBI" id="CHEBI:61977"/>
        <dbReference type="ChEBI" id="CHEBI:456216"/>
        <dbReference type="EC" id="2.7.11.1"/>
    </reaction>
</comment>
<gene>
    <name evidence="15" type="ORF">BOX15_Mlig030058g3</name>
</gene>
<evidence type="ECO:0000256" key="10">
    <source>
        <dbReference type="ARBA" id="ARBA00048679"/>
    </source>
</evidence>
<comment type="catalytic activity">
    <reaction evidence="10">
        <text>L-seryl-[protein] + ATP = O-phospho-L-seryl-[protein] + ADP + H(+)</text>
        <dbReference type="Rhea" id="RHEA:17989"/>
        <dbReference type="Rhea" id="RHEA-COMP:9863"/>
        <dbReference type="Rhea" id="RHEA-COMP:11604"/>
        <dbReference type="ChEBI" id="CHEBI:15378"/>
        <dbReference type="ChEBI" id="CHEBI:29999"/>
        <dbReference type="ChEBI" id="CHEBI:30616"/>
        <dbReference type="ChEBI" id="CHEBI:83421"/>
        <dbReference type="ChEBI" id="CHEBI:456216"/>
        <dbReference type="EC" id="2.7.11.1"/>
    </reaction>
</comment>
<dbReference type="PROSITE" id="PS50011">
    <property type="entry name" value="PROTEIN_KINASE_DOM"/>
    <property type="match status" value="1"/>
</dbReference>
<dbReference type="Pfam" id="PF00069">
    <property type="entry name" value="Pkinase"/>
    <property type="match status" value="1"/>
</dbReference>
<comment type="caution">
    <text evidence="15">The sequence shown here is derived from an EMBL/GenBank/DDBJ whole genome shotgun (WGS) entry which is preliminary data.</text>
</comment>
<dbReference type="OrthoDB" id="63267at2759"/>
<organism evidence="15 16">
    <name type="scientific">Macrostomum lignano</name>
    <dbReference type="NCBI Taxonomy" id="282301"/>
    <lineage>
        <taxon>Eukaryota</taxon>
        <taxon>Metazoa</taxon>
        <taxon>Spiralia</taxon>
        <taxon>Lophotrochozoa</taxon>
        <taxon>Platyhelminthes</taxon>
        <taxon>Rhabditophora</taxon>
        <taxon>Macrostomorpha</taxon>
        <taxon>Macrostomida</taxon>
        <taxon>Macrostomidae</taxon>
        <taxon>Macrostomum</taxon>
    </lineage>
</organism>
<dbReference type="STRING" id="282301.A0A267H155"/>
<dbReference type="PROSITE" id="PS00107">
    <property type="entry name" value="PROTEIN_KINASE_ATP"/>
    <property type="match status" value="1"/>
</dbReference>
<dbReference type="InterPro" id="IPR000961">
    <property type="entry name" value="AGC-kinase_C"/>
</dbReference>
<dbReference type="Gene3D" id="3.30.200.20">
    <property type="entry name" value="Phosphorylase Kinase, domain 1"/>
    <property type="match status" value="1"/>
</dbReference>
<dbReference type="InterPro" id="IPR017441">
    <property type="entry name" value="Protein_kinase_ATP_BS"/>
</dbReference>
<dbReference type="FunFam" id="1.10.510.10:FF:000008">
    <property type="entry name" value="Non-specific serine/threonine protein kinase"/>
    <property type="match status" value="1"/>
</dbReference>
<dbReference type="FunFam" id="3.30.200.20:FF:000686">
    <property type="entry name" value="Ribosomal protein S6 kinase"/>
    <property type="match status" value="1"/>
</dbReference>
<keyword evidence="5" id="KW-0808">Transferase</keyword>
<evidence type="ECO:0000256" key="3">
    <source>
        <dbReference type="ARBA" id="ARBA00022527"/>
    </source>
</evidence>
<feature type="region of interest" description="Disordered" evidence="12">
    <location>
        <begin position="1"/>
        <end position="54"/>
    </location>
</feature>
<dbReference type="EMBL" id="NIVC01000087">
    <property type="protein sequence ID" value="PAA91424.1"/>
    <property type="molecule type" value="Genomic_DNA"/>
</dbReference>
<feature type="compositionally biased region" description="Basic and acidic residues" evidence="12">
    <location>
        <begin position="505"/>
        <end position="518"/>
    </location>
</feature>
<name>A0A267H155_9PLAT</name>
<feature type="domain" description="Protein kinase" evidence="13">
    <location>
        <begin position="114"/>
        <end position="374"/>
    </location>
</feature>
<dbReference type="Proteomes" id="UP000215902">
    <property type="component" value="Unassembled WGS sequence"/>
</dbReference>
<dbReference type="InterPro" id="IPR000719">
    <property type="entry name" value="Prot_kinase_dom"/>
</dbReference>
<comment type="similarity">
    <text evidence="1">Belongs to the protein kinase superfamily. AGC Ser/Thr protein kinase family. S6 kinase subfamily.</text>
</comment>
<evidence type="ECO:0000256" key="1">
    <source>
        <dbReference type="ARBA" id="ARBA00009804"/>
    </source>
</evidence>
<dbReference type="PROSITE" id="PS51285">
    <property type="entry name" value="AGC_KINASE_CTER"/>
    <property type="match status" value="1"/>
</dbReference>
<evidence type="ECO:0000259" key="13">
    <source>
        <dbReference type="PROSITE" id="PS50011"/>
    </source>
</evidence>
<evidence type="ECO:0000256" key="9">
    <source>
        <dbReference type="ARBA" id="ARBA00047899"/>
    </source>
</evidence>
<evidence type="ECO:0000256" key="6">
    <source>
        <dbReference type="ARBA" id="ARBA00022741"/>
    </source>
</evidence>
<dbReference type="PANTHER" id="PTHR24351">
    <property type="entry name" value="RIBOSOMAL PROTEIN S6 KINASE"/>
    <property type="match status" value="1"/>
</dbReference>
<dbReference type="GO" id="GO:0005524">
    <property type="term" value="F:ATP binding"/>
    <property type="evidence" value="ECO:0007669"/>
    <property type="project" value="UniProtKB-UniRule"/>
</dbReference>
<dbReference type="InterPro" id="IPR011009">
    <property type="entry name" value="Kinase-like_dom_sf"/>
</dbReference>
<keyword evidence="6 11" id="KW-0547">Nucleotide-binding</keyword>
<dbReference type="SUPFAM" id="SSF56112">
    <property type="entry name" value="Protein kinase-like (PK-like)"/>
    <property type="match status" value="1"/>
</dbReference>
<keyword evidence="8 11" id="KW-0067">ATP-binding</keyword>
<dbReference type="PROSITE" id="PS00108">
    <property type="entry name" value="PROTEIN_KINASE_ST"/>
    <property type="match status" value="1"/>
</dbReference>
<dbReference type="SMART" id="SM00133">
    <property type="entry name" value="S_TK_X"/>
    <property type="match status" value="1"/>
</dbReference>
<evidence type="ECO:0000256" key="12">
    <source>
        <dbReference type="SAM" id="MobiDB-lite"/>
    </source>
</evidence>
<keyword evidence="4" id="KW-0597">Phosphoprotein</keyword>
<evidence type="ECO:0000313" key="15">
    <source>
        <dbReference type="EMBL" id="PAA91424.1"/>
    </source>
</evidence>
<keyword evidence="7" id="KW-0418">Kinase</keyword>
<feature type="binding site" evidence="11">
    <location>
        <position position="146"/>
    </location>
    <ligand>
        <name>ATP</name>
        <dbReference type="ChEBI" id="CHEBI:30616"/>
    </ligand>
</feature>
<dbReference type="InterPro" id="IPR008271">
    <property type="entry name" value="Ser/Thr_kinase_AS"/>
</dbReference>
<keyword evidence="3" id="KW-0723">Serine/threonine-protein kinase</keyword>
<reference evidence="15 16" key="1">
    <citation type="submission" date="2017-06" db="EMBL/GenBank/DDBJ databases">
        <title>A platform for efficient transgenesis in Macrostomum lignano, a flatworm model organism for stem cell research.</title>
        <authorList>
            <person name="Berezikov E."/>
        </authorList>
    </citation>
    <scope>NUCLEOTIDE SEQUENCE [LARGE SCALE GENOMIC DNA]</scope>
    <source>
        <strain evidence="15">DV1</strain>
        <tissue evidence="15">Whole organism</tissue>
    </source>
</reference>
<proteinExistence type="inferred from homology"/>
<dbReference type="EC" id="2.7.11.1" evidence="2"/>
<dbReference type="Gene3D" id="1.10.510.10">
    <property type="entry name" value="Transferase(Phosphotransferase) domain 1"/>
    <property type="match status" value="1"/>
</dbReference>
<evidence type="ECO:0000313" key="16">
    <source>
        <dbReference type="Proteomes" id="UP000215902"/>
    </source>
</evidence>
<feature type="compositionally biased region" description="Basic and acidic residues" evidence="12">
    <location>
        <begin position="26"/>
        <end position="40"/>
    </location>
</feature>
<evidence type="ECO:0000256" key="2">
    <source>
        <dbReference type="ARBA" id="ARBA00012513"/>
    </source>
</evidence>
<dbReference type="InterPro" id="IPR017892">
    <property type="entry name" value="Pkinase_C"/>
</dbReference>
<dbReference type="AlphaFoldDB" id="A0A267H155"/>
<dbReference type="GO" id="GO:0004674">
    <property type="term" value="F:protein serine/threonine kinase activity"/>
    <property type="evidence" value="ECO:0007669"/>
    <property type="project" value="UniProtKB-KW"/>
</dbReference>
<dbReference type="SMART" id="SM00220">
    <property type="entry name" value="S_TKc"/>
    <property type="match status" value="1"/>
</dbReference>
<feature type="domain" description="AGC-kinase C-terminal" evidence="14">
    <location>
        <begin position="375"/>
        <end position="448"/>
    </location>
</feature>
<dbReference type="Pfam" id="PF00433">
    <property type="entry name" value="Pkinase_C"/>
    <property type="match status" value="1"/>
</dbReference>
<evidence type="ECO:0000256" key="5">
    <source>
        <dbReference type="ARBA" id="ARBA00022679"/>
    </source>
</evidence>
<evidence type="ECO:0000256" key="4">
    <source>
        <dbReference type="ARBA" id="ARBA00022553"/>
    </source>
</evidence>
<evidence type="ECO:0000256" key="7">
    <source>
        <dbReference type="ARBA" id="ARBA00022777"/>
    </source>
</evidence>